<dbReference type="OrthoDB" id="111095at2157"/>
<feature type="transmembrane region" description="Helical" evidence="1">
    <location>
        <begin position="531"/>
        <end position="557"/>
    </location>
</feature>
<evidence type="ECO:0000256" key="1">
    <source>
        <dbReference type="SAM" id="Phobius"/>
    </source>
</evidence>
<evidence type="ECO:0000313" key="3">
    <source>
        <dbReference type="EMBL" id="SDM94763.1"/>
    </source>
</evidence>
<dbReference type="PANTHER" id="PTHR43283">
    <property type="entry name" value="BETA-LACTAMASE-RELATED"/>
    <property type="match status" value="1"/>
</dbReference>
<feature type="transmembrane region" description="Helical" evidence="1">
    <location>
        <begin position="606"/>
        <end position="627"/>
    </location>
</feature>
<keyword evidence="1" id="KW-1133">Transmembrane helix</keyword>
<evidence type="ECO:0000313" key="4">
    <source>
        <dbReference type="Proteomes" id="UP000199451"/>
    </source>
</evidence>
<dbReference type="RefSeq" id="WP_089698657.1">
    <property type="nucleotide sequence ID" value="NZ_FNHL01000004.1"/>
</dbReference>
<dbReference type="AlphaFoldDB" id="A0A1G9XEQ4"/>
<dbReference type="InterPro" id="IPR001466">
    <property type="entry name" value="Beta-lactam-related"/>
</dbReference>
<reference evidence="4" key="1">
    <citation type="submission" date="2016-10" db="EMBL/GenBank/DDBJ databases">
        <authorList>
            <person name="Varghese N."/>
            <person name="Submissions S."/>
        </authorList>
    </citation>
    <scope>NUCLEOTIDE SEQUENCE [LARGE SCALE GENOMIC DNA]</scope>
    <source>
        <strain evidence="4">CGMCC 1.10119</strain>
    </source>
</reference>
<evidence type="ECO:0000259" key="2">
    <source>
        <dbReference type="Pfam" id="PF00144"/>
    </source>
</evidence>
<dbReference type="SUPFAM" id="SSF56601">
    <property type="entry name" value="beta-lactamase/transpeptidase-like"/>
    <property type="match status" value="1"/>
</dbReference>
<gene>
    <name evidence="3" type="ORF">SAMN04487949_2945</name>
</gene>
<keyword evidence="4" id="KW-1185">Reference proteome</keyword>
<dbReference type="Proteomes" id="UP000199451">
    <property type="component" value="Unassembled WGS sequence"/>
</dbReference>
<dbReference type="STRING" id="660521.SAMN04487949_2945"/>
<dbReference type="PROSITE" id="PS51318">
    <property type="entry name" value="TAT"/>
    <property type="match status" value="1"/>
</dbReference>
<name>A0A1G9XEQ4_9EURY</name>
<protein>
    <submittedName>
        <fullName evidence="3">CubicO group peptidase, beta-lactamase class C family</fullName>
    </submittedName>
</protein>
<dbReference type="InterPro" id="IPR050789">
    <property type="entry name" value="Diverse_Enzym_Activities"/>
</dbReference>
<dbReference type="Pfam" id="PF00144">
    <property type="entry name" value="Beta-lactamase"/>
    <property type="match status" value="1"/>
</dbReference>
<feature type="transmembrane region" description="Helical" evidence="1">
    <location>
        <begin position="569"/>
        <end position="594"/>
    </location>
</feature>
<accession>A0A1G9XEQ4</accession>
<feature type="transmembrane region" description="Helical" evidence="1">
    <location>
        <begin position="490"/>
        <end position="510"/>
    </location>
</feature>
<organism evidence="3 4">
    <name type="scientific">Halogranum gelatinilyticum</name>
    <dbReference type="NCBI Taxonomy" id="660521"/>
    <lineage>
        <taxon>Archaea</taxon>
        <taxon>Methanobacteriati</taxon>
        <taxon>Methanobacteriota</taxon>
        <taxon>Stenosarchaea group</taxon>
        <taxon>Halobacteria</taxon>
        <taxon>Halobacteriales</taxon>
        <taxon>Haloferacaceae</taxon>
    </lineage>
</organism>
<keyword evidence="1" id="KW-0812">Transmembrane</keyword>
<keyword evidence="1" id="KW-0472">Membrane</keyword>
<dbReference type="InterPro" id="IPR006311">
    <property type="entry name" value="TAT_signal"/>
</dbReference>
<dbReference type="EMBL" id="FNHL01000004">
    <property type="protein sequence ID" value="SDM94763.1"/>
    <property type="molecule type" value="Genomic_DNA"/>
</dbReference>
<proteinExistence type="predicted"/>
<dbReference type="Gene3D" id="3.40.710.10">
    <property type="entry name" value="DD-peptidase/beta-lactamase superfamily"/>
    <property type="match status" value="1"/>
</dbReference>
<dbReference type="InterPro" id="IPR012338">
    <property type="entry name" value="Beta-lactam/transpept-like"/>
</dbReference>
<sequence>MPAPLTRRQFVAGTTAACTAGALASTGSTTATAATQTDAATLEALVDDAARRALEEHDAGGLAVTVAEPDSLPLAKGYGHAFESEDVPVDADETLFSVGSVSKVVTWTAAMQLVDRGRLAVDDRVDGSLTTVDLPADDPITLERLATHTAGFELRGRYDSVRRLDNHRSLEASVTAHVPAQVYSPGELSLYTNYAAALTGQLVADVTGDGFGEYVTDELFEPLGMADSTFAPAPDGLVPDPETATEDALRFYSTVPPASGLHATATDMGRLLRAHLNGGVVDGERVLSAAAVEAMHRQWYTPHETLDGMAFGLFEESCGETRLLTHSGATPDFSTDFVLVPEADLGLYVAGHGAGASAAVDDVVDAVLDRLVPAEPTRPPAPTGTPARADRLTGRYRSVSAAENTSYEKLAVGLLSGSPIEVRVADSGHLVTEQDGETDRWVEREPLVFEHVDGDERLVFRTADGRVTHLFRGLGAYTPMSAVDRLSVQGWLALAATVGTLSGVVGWPAARGWRRLRGREGPPASAGRARWAVGGTVGSLAAFVCAVLALALVLPMTGAPPLFSWPPTWFWLVFGLPTLGAVFAVGAAGYAVAAWRGGWWSLAARLHYSLVVATAAVLVWLAGYWNLLWV</sequence>
<feature type="domain" description="Beta-lactamase-related" evidence="2">
    <location>
        <begin position="46"/>
        <end position="361"/>
    </location>
</feature>